<proteinExistence type="predicted"/>
<comment type="caution">
    <text evidence="1">The sequence shown here is derived from an EMBL/GenBank/DDBJ whole genome shotgun (WGS) entry which is preliminary data.</text>
</comment>
<gene>
    <name evidence="1" type="ORF">BYL167_LOCUS71936</name>
</gene>
<dbReference type="AlphaFoldDB" id="A0A8S3G3Y2"/>
<organism evidence="1 2">
    <name type="scientific">Rotaria magnacalcarata</name>
    <dbReference type="NCBI Taxonomy" id="392030"/>
    <lineage>
        <taxon>Eukaryota</taxon>
        <taxon>Metazoa</taxon>
        <taxon>Spiralia</taxon>
        <taxon>Gnathifera</taxon>
        <taxon>Rotifera</taxon>
        <taxon>Eurotatoria</taxon>
        <taxon>Bdelloidea</taxon>
        <taxon>Philodinida</taxon>
        <taxon>Philodinidae</taxon>
        <taxon>Rotaria</taxon>
    </lineage>
</organism>
<name>A0A8S3G3Y2_9BILA</name>
<accession>A0A8S3G3Y2</accession>
<sequence length="123" mass="13635">MTDLIHHLRYAITGFEERVNEFADSLQDYIEKTESPTLAGFNKTLPPSWALTQTEVDLFSGLFDLYCEILLCPSDEIPQILVAENISDPALVTARTTPSIMIDTADTIEIPKTLSSVTESTTP</sequence>
<feature type="non-terminal residue" evidence="1">
    <location>
        <position position="123"/>
    </location>
</feature>
<evidence type="ECO:0000313" key="1">
    <source>
        <dbReference type="EMBL" id="CAF5149200.1"/>
    </source>
</evidence>
<dbReference type="EMBL" id="CAJOBH010256761">
    <property type="protein sequence ID" value="CAF5149200.1"/>
    <property type="molecule type" value="Genomic_DNA"/>
</dbReference>
<evidence type="ECO:0000313" key="2">
    <source>
        <dbReference type="Proteomes" id="UP000681967"/>
    </source>
</evidence>
<reference evidence="1" key="1">
    <citation type="submission" date="2021-02" db="EMBL/GenBank/DDBJ databases">
        <authorList>
            <person name="Nowell W R."/>
        </authorList>
    </citation>
    <scope>NUCLEOTIDE SEQUENCE</scope>
</reference>
<dbReference type="Proteomes" id="UP000681967">
    <property type="component" value="Unassembled WGS sequence"/>
</dbReference>
<protein>
    <submittedName>
        <fullName evidence="1">Uncharacterized protein</fullName>
    </submittedName>
</protein>